<proteinExistence type="inferred from homology"/>
<sequence length="271" mass="29652">MNKSVKKIMAVVLTAAIGLGVLGGCSSTGKSEDQSLSNVKKAGVLKVGLSDDYPPMEFRDSNNKEAGFDIDMVNAIGKKMGVKVQIVTNSFDGIFVALKAKKFDMVQSCVSVTNERKSTLLFSDPYIYGGDAVFVKNSNTSIKAPNDLKGKVVGCQAGTTAEEALKNFNGLKETKKYQQTTDAFLDLQNDRTEAVVADPMVGDYYTSKNPGKFKKVKEYIGKQPIGAAFRKSDKTLKDAYQKAFNELKKDGTMSKLSNKWFGYDIYNSQNK</sequence>
<dbReference type="CDD" id="cd13530">
    <property type="entry name" value="PBP2_peptides_like"/>
    <property type="match status" value="1"/>
</dbReference>
<dbReference type="InterPro" id="IPR018313">
    <property type="entry name" value="SBP_3_CS"/>
</dbReference>
<evidence type="ECO:0000256" key="2">
    <source>
        <dbReference type="ARBA" id="ARBA00010333"/>
    </source>
</evidence>
<dbReference type="InterPro" id="IPR001638">
    <property type="entry name" value="Solute-binding_3/MltF_N"/>
</dbReference>
<dbReference type="GO" id="GO:0030313">
    <property type="term" value="C:cell envelope"/>
    <property type="evidence" value="ECO:0007669"/>
    <property type="project" value="UniProtKB-SubCell"/>
</dbReference>
<dbReference type="PROSITE" id="PS51257">
    <property type="entry name" value="PROKAR_LIPOPROTEIN"/>
    <property type="match status" value="1"/>
</dbReference>
<gene>
    <name evidence="5" type="primary">fliY_2</name>
    <name evidence="5" type="ORF">CROST_006680</name>
</gene>
<dbReference type="RefSeq" id="WP_077833474.1">
    <property type="nucleotide sequence ID" value="NZ_CP096983.1"/>
</dbReference>
<dbReference type="STRING" id="84029.CROST_23240"/>
<evidence type="ECO:0000256" key="4">
    <source>
        <dbReference type="RuleBase" id="RU003744"/>
    </source>
</evidence>
<protein>
    <submittedName>
        <fullName evidence="5">L-cystine-binding protein FliY</fullName>
    </submittedName>
</protein>
<dbReference type="Proteomes" id="UP000190951">
    <property type="component" value="Chromosome"/>
</dbReference>
<dbReference type="SMART" id="SM00062">
    <property type="entry name" value="PBPb"/>
    <property type="match status" value="1"/>
</dbReference>
<dbReference type="KEGG" id="crw:CROST_006680"/>
<evidence type="ECO:0000256" key="3">
    <source>
        <dbReference type="ARBA" id="ARBA00022729"/>
    </source>
</evidence>
<dbReference type="Gene3D" id="3.40.190.10">
    <property type="entry name" value="Periplasmic binding protein-like II"/>
    <property type="match status" value="2"/>
</dbReference>
<name>A0A1S8MAL2_9CLOT</name>
<dbReference type="Pfam" id="PF00497">
    <property type="entry name" value="SBP_bac_3"/>
    <property type="match status" value="1"/>
</dbReference>
<keyword evidence="3" id="KW-0732">Signal</keyword>
<accession>A0A1S8MAL2</accession>
<keyword evidence="6" id="KW-1185">Reference proteome</keyword>
<dbReference type="AlphaFoldDB" id="A0A1S8MAL2"/>
<dbReference type="PROSITE" id="PS01039">
    <property type="entry name" value="SBP_BACTERIAL_3"/>
    <property type="match status" value="1"/>
</dbReference>
<evidence type="ECO:0000313" key="5">
    <source>
        <dbReference type="EMBL" id="URZ09960.1"/>
    </source>
</evidence>
<dbReference type="PANTHER" id="PTHR35936:SF34">
    <property type="entry name" value="ABC TRANSPORTER EXTRACELLULAR-BINDING PROTEIN YCKB-RELATED"/>
    <property type="match status" value="1"/>
</dbReference>
<dbReference type="EMBL" id="CP096983">
    <property type="protein sequence ID" value="URZ09960.1"/>
    <property type="molecule type" value="Genomic_DNA"/>
</dbReference>
<comment type="subcellular location">
    <subcellularLocation>
        <location evidence="1">Cell envelope</location>
    </subcellularLocation>
</comment>
<evidence type="ECO:0000313" key="6">
    <source>
        <dbReference type="Proteomes" id="UP000190951"/>
    </source>
</evidence>
<organism evidence="5 6">
    <name type="scientific">Clostridium felsineum</name>
    <dbReference type="NCBI Taxonomy" id="36839"/>
    <lineage>
        <taxon>Bacteria</taxon>
        <taxon>Bacillati</taxon>
        <taxon>Bacillota</taxon>
        <taxon>Clostridia</taxon>
        <taxon>Eubacteriales</taxon>
        <taxon>Clostridiaceae</taxon>
        <taxon>Clostridium</taxon>
    </lineage>
</organism>
<dbReference type="PANTHER" id="PTHR35936">
    <property type="entry name" value="MEMBRANE-BOUND LYTIC MUREIN TRANSGLYCOSYLASE F"/>
    <property type="match status" value="1"/>
</dbReference>
<dbReference type="SUPFAM" id="SSF53850">
    <property type="entry name" value="Periplasmic binding protein-like II"/>
    <property type="match status" value="1"/>
</dbReference>
<reference evidence="5 6" key="1">
    <citation type="submission" date="2022-04" db="EMBL/GenBank/DDBJ databases">
        <title>Genome sequence of C. roseum typestrain.</title>
        <authorList>
            <person name="Poehlein A."/>
            <person name="Schoch T."/>
            <person name="Duerre P."/>
            <person name="Daniel R."/>
        </authorList>
    </citation>
    <scope>NUCLEOTIDE SEQUENCE [LARGE SCALE GENOMIC DNA]</scope>
    <source>
        <strain evidence="5 6">DSM 7320</strain>
    </source>
</reference>
<comment type="similarity">
    <text evidence="2 4">Belongs to the bacterial solute-binding protein 3 family.</text>
</comment>
<evidence type="ECO:0000256" key="1">
    <source>
        <dbReference type="ARBA" id="ARBA00004196"/>
    </source>
</evidence>